<evidence type="ECO:0000256" key="1">
    <source>
        <dbReference type="SAM" id="MobiDB-lite"/>
    </source>
</evidence>
<accession>A0ABT9D7Z1</accession>
<organism evidence="3 4">
    <name type="scientific">Actinotalea lenta</name>
    <dbReference type="NCBI Taxonomy" id="3064654"/>
    <lineage>
        <taxon>Bacteria</taxon>
        <taxon>Bacillati</taxon>
        <taxon>Actinomycetota</taxon>
        <taxon>Actinomycetes</taxon>
        <taxon>Micrococcales</taxon>
        <taxon>Cellulomonadaceae</taxon>
        <taxon>Actinotalea</taxon>
    </lineage>
</organism>
<feature type="compositionally biased region" description="Low complexity" evidence="1">
    <location>
        <begin position="97"/>
        <end position="110"/>
    </location>
</feature>
<evidence type="ECO:0000313" key="3">
    <source>
        <dbReference type="EMBL" id="MDO8106566.1"/>
    </source>
</evidence>
<keyword evidence="2" id="KW-0472">Membrane</keyword>
<gene>
    <name evidence="3" type="ORF">Q6348_05075</name>
</gene>
<protein>
    <submittedName>
        <fullName evidence="3">Uncharacterized protein</fullName>
    </submittedName>
</protein>
<comment type="caution">
    <text evidence="3">The sequence shown here is derived from an EMBL/GenBank/DDBJ whole genome shotgun (WGS) entry which is preliminary data.</text>
</comment>
<dbReference type="Proteomes" id="UP001232536">
    <property type="component" value="Unassembled WGS sequence"/>
</dbReference>
<name>A0ABT9D7Z1_9CELL</name>
<keyword evidence="4" id="KW-1185">Reference proteome</keyword>
<feature type="region of interest" description="Disordered" evidence="1">
    <location>
        <begin position="97"/>
        <end position="134"/>
    </location>
</feature>
<keyword evidence="2" id="KW-1133">Transmembrane helix</keyword>
<dbReference type="RefSeq" id="WP_304600217.1">
    <property type="nucleotide sequence ID" value="NZ_JAUQYP010000001.1"/>
</dbReference>
<sequence>MSTHGPVEPEDAHQEYVDRLRAADPARGAEPDMVALRAAVAARRAGGQVSDQLAARRSRRWIPVAAAAAAALVVGSGGGFAIGALRGDHETSVSLADGPAVAPGPADQAVGGAGSPGAEVQAQPPELAAGGGAATRGMGDASLGFYGRTVFTASGLSDQGTTAHVWAVDVGAVADRATVARVAAALGLDGAVQETGPGGFTVGPQDGSGPNLSIYPGGFGDVNYYDPAADPWRCDASVKTAEGTASAATPLPPDGGCAQADLGPAPTVDQATSRLMELLAALGVDAADVEPGEASDQGGWTYVSAYRVVGGTRTDLMWNATFTGGGLQSLSGSLAPLADLGSYPVISPAAAVQRLGDPRFGAGGGPIRFAADAQASVAPVPEPMGPTAPTIPPMPEPGSPLSWPVQRVSIVSAELALSTYAQPSGAVVVAPTYRLTGADGSVWSVVAVADDALSF</sequence>
<reference evidence="3 4" key="1">
    <citation type="submission" date="2023-07" db="EMBL/GenBank/DDBJ databases">
        <title>Description of novel actinomycetes strains, isolated from tidal flat sediment.</title>
        <authorList>
            <person name="Lu C."/>
        </authorList>
    </citation>
    <scope>NUCLEOTIDE SEQUENCE [LARGE SCALE GENOMIC DNA]</scope>
    <source>
        <strain evidence="3 4">SYSU T00b441</strain>
    </source>
</reference>
<keyword evidence="2" id="KW-0812">Transmembrane</keyword>
<evidence type="ECO:0000313" key="4">
    <source>
        <dbReference type="Proteomes" id="UP001232536"/>
    </source>
</evidence>
<evidence type="ECO:0000256" key="2">
    <source>
        <dbReference type="SAM" id="Phobius"/>
    </source>
</evidence>
<dbReference type="EMBL" id="JAUQYP010000001">
    <property type="protein sequence ID" value="MDO8106566.1"/>
    <property type="molecule type" value="Genomic_DNA"/>
</dbReference>
<feature type="transmembrane region" description="Helical" evidence="2">
    <location>
        <begin position="61"/>
        <end position="85"/>
    </location>
</feature>
<proteinExistence type="predicted"/>